<dbReference type="AlphaFoldDB" id="A0A6J7DQX1"/>
<protein>
    <submittedName>
        <fullName evidence="2">Unannotated protein</fullName>
    </submittedName>
</protein>
<proteinExistence type="predicted"/>
<sequence length="166" mass="18545">MLFHGAGNSGNEPTATNRNNDGLDIGDLLKDFEAHRSLTGDDVGVVKGWNENSTRLFGELLRRRERFSERRAEKHDLGTVILRRQQFRQSNTHRHENRRLDAKFVSCEGDALSMVSRAGRNDAAGPFVGAQLAHAVVRATNLVSARPLQVFTLENNLNAQNSREIP</sequence>
<dbReference type="EMBL" id="CAFBLO010000089">
    <property type="protein sequence ID" value="CAB4873061.1"/>
    <property type="molecule type" value="Genomic_DNA"/>
</dbReference>
<feature type="region of interest" description="Disordered" evidence="1">
    <location>
        <begin position="1"/>
        <end position="22"/>
    </location>
</feature>
<feature type="compositionally biased region" description="Polar residues" evidence="1">
    <location>
        <begin position="9"/>
        <end position="20"/>
    </location>
</feature>
<evidence type="ECO:0000256" key="1">
    <source>
        <dbReference type="SAM" id="MobiDB-lite"/>
    </source>
</evidence>
<evidence type="ECO:0000313" key="2">
    <source>
        <dbReference type="EMBL" id="CAB4873061.1"/>
    </source>
</evidence>
<accession>A0A6J7DQX1</accession>
<gene>
    <name evidence="2" type="ORF">UFOPK3364_00855</name>
</gene>
<organism evidence="2">
    <name type="scientific">freshwater metagenome</name>
    <dbReference type="NCBI Taxonomy" id="449393"/>
    <lineage>
        <taxon>unclassified sequences</taxon>
        <taxon>metagenomes</taxon>
        <taxon>ecological metagenomes</taxon>
    </lineage>
</organism>
<name>A0A6J7DQX1_9ZZZZ</name>
<reference evidence="2" key="1">
    <citation type="submission" date="2020-05" db="EMBL/GenBank/DDBJ databases">
        <authorList>
            <person name="Chiriac C."/>
            <person name="Salcher M."/>
            <person name="Ghai R."/>
            <person name="Kavagutti S V."/>
        </authorList>
    </citation>
    <scope>NUCLEOTIDE SEQUENCE</scope>
</reference>